<feature type="compositionally biased region" description="Polar residues" evidence="7">
    <location>
        <begin position="228"/>
        <end position="237"/>
    </location>
</feature>
<dbReference type="GO" id="GO:0005737">
    <property type="term" value="C:cytoplasm"/>
    <property type="evidence" value="ECO:0007669"/>
    <property type="project" value="UniProtKB-SubCell"/>
</dbReference>
<evidence type="ECO:0000256" key="4">
    <source>
        <dbReference type="ARBA" id="ARBA00022679"/>
    </source>
</evidence>
<keyword evidence="5 6" id="KW-0949">S-adenosyl-L-methionine</keyword>
<keyword evidence="1 6" id="KW-0963">Cytoplasm</keyword>
<dbReference type="Proteomes" id="UP000464262">
    <property type="component" value="Chromosome 1"/>
</dbReference>
<dbReference type="Pfam" id="PF05971">
    <property type="entry name" value="Methyltransf_10"/>
    <property type="match status" value="1"/>
</dbReference>
<comment type="similarity">
    <text evidence="6">Belongs to the methyltransferase superfamily. METTL16/RlmF family.</text>
</comment>
<evidence type="ECO:0000256" key="7">
    <source>
        <dbReference type="SAM" id="MobiDB-lite"/>
    </source>
</evidence>
<evidence type="ECO:0000256" key="3">
    <source>
        <dbReference type="ARBA" id="ARBA00022603"/>
    </source>
</evidence>
<evidence type="ECO:0000313" key="8">
    <source>
        <dbReference type="EMBL" id="QIA63055.1"/>
    </source>
</evidence>
<dbReference type="Gene3D" id="3.40.50.150">
    <property type="entry name" value="Vaccinia Virus protein VP39"/>
    <property type="match status" value="1"/>
</dbReference>
<dbReference type="PANTHER" id="PTHR13393:SF0">
    <property type="entry name" value="RNA N6-ADENOSINE-METHYLTRANSFERASE METTL16"/>
    <property type="match status" value="1"/>
</dbReference>
<feature type="region of interest" description="Disordered" evidence="7">
    <location>
        <begin position="217"/>
        <end position="239"/>
    </location>
</feature>
<dbReference type="PANTHER" id="PTHR13393">
    <property type="entry name" value="SAM-DEPENDENT METHYLTRANSFERASE"/>
    <property type="match status" value="1"/>
</dbReference>
<proteinExistence type="inferred from homology"/>
<evidence type="ECO:0000256" key="2">
    <source>
        <dbReference type="ARBA" id="ARBA00022552"/>
    </source>
</evidence>
<dbReference type="InterPro" id="IPR029063">
    <property type="entry name" value="SAM-dependent_MTases_sf"/>
</dbReference>
<reference evidence="8 9" key="1">
    <citation type="submission" date="2020-01" db="EMBL/GenBank/DDBJ databases">
        <title>Whole genome and functional gene identification of agarase of Vibrio HN897.</title>
        <authorList>
            <person name="Liu Y."/>
            <person name="Zhao Z."/>
        </authorList>
    </citation>
    <scope>NUCLEOTIDE SEQUENCE [LARGE SCALE GENOMIC DNA]</scope>
    <source>
        <strain evidence="8 9">HN897</strain>
    </source>
</reference>
<gene>
    <name evidence="6 8" type="primary">rlmF</name>
    <name evidence="8" type="ORF">GT360_05790</name>
</gene>
<dbReference type="RefSeq" id="WP_164647960.1">
    <property type="nucleotide sequence ID" value="NZ_CP047475.1"/>
</dbReference>
<dbReference type="SUPFAM" id="SSF53335">
    <property type="entry name" value="S-adenosyl-L-methionine-dependent methyltransferases"/>
    <property type="match status" value="1"/>
</dbReference>
<dbReference type="KEGG" id="vas:GT360_05790"/>
<comment type="function">
    <text evidence="6">Specifically methylates the adenine in position 1618 of 23S rRNA.</text>
</comment>
<dbReference type="AlphaFoldDB" id="A0A7Z2T2H9"/>
<comment type="subcellular location">
    <subcellularLocation>
        <location evidence="6">Cytoplasm</location>
    </subcellularLocation>
</comment>
<dbReference type="HAMAP" id="MF_01848">
    <property type="entry name" value="23SrRNA_methyltr_F"/>
    <property type="match status" value="1"/>
</dbReference>
<dbReference type="InterPro" id="IPR010286">
    <property type="entry name" value="METTL16/RlmF"/>
</dbReference>
<dbReference type="EMBL" id="CP047475">
    <property type="protein sequence ID" value="QIA63055.1"/>
    <property type="molecule type" value="Genomic_DNA"/>
</dbReference>
<keyword evidence="3 6" id="KW-0489">Methyltransferase</keyword>
<dbReference type="GO" id="GO:0070475">
    <property type="term" value="P:rRNA base methylation"/>
    <property type="evidence" value="ECO:0007669"/>
    <property type="project" value="TreeGrafter"/>
</dbReference>
<sequence length="319" mass="35694">MSQPMKFTKIATKSGLHPRNQHKGNYDLQALTAVVPELKQWLVKTPKGTDSIDFSSPQAVKLLNKALLAHHYGVLQWDIPEGYLCPPIPGRADYIHRVAELLQLENIGSDSTVKVLDIGTGANIVYPMIGVTEYQWQFTASDIDPVSIECASTIANSNSVLSGNIEPRLQANPKFMFKNIIRENEYYHVTVCNPPFHKSLEEASKGTQRKLDNLSANQQKRGAKTHANKQTSKSSPALNFGGQKAELWCPGGEAAFLKNMAHESQFYAEQVAWFTSLVSKKENVRWMRKCLEKAGAKEARVIEMSQGQKKSRFVAWTFN</sequence>
<keyword evidence="4 6" id="KW-0808">Transferase</keyword>
<evidence type="ECO:0000256" key="6">
    <source>
        <dbReference type="HAMAP-Rule" id="MF_01848"/>
    </source>
</evidence>
<dbReference type="InterPro" id="IPR016909">
    <property type="entry name" value="rRNA_lsu_MeTfrase_F"/>
</dbReference>
<dbReference type="NCBIfam" id="NF008725">
    <property type="entry name" value="PRK11727.1"/>
    <property type="match status" value="1"/>
</dbReference>
<organism evidence="8 9">
    <name type="scientific">Vibrio astriarenae</name>
    <dbReference type="NCBI Taxonomy" id="1481923"/>
    <lineage>
        <taxon>Bacteria</taxon>
        <taxon>Pseudomonadati</taxon>
        <taxon>Pseudomonadota</taxon>
        <taxon>Gammaproteobacteria</taxon>
        <taxon>Vibrionales</taxon>
        <taxon>Vibrionaceae</taxon>
        <taxon>Vibrio</taxon>
    </lineage>
</organism>
<name>A0A7Z2T2H9_9VIBR</name>
<evidence type="ECO:0000313" key="9">
    <source>
        <dbReference type="Proteomes" id="UP000464262"/>
    </source>
</evidence>
<evidence type="ECO:0000256" key="5">
    <source>
        <dbReference type="ARBA" id="ARBA00022691"/>
    </source>
</evidence>
<protein>
    <recommendedName>
        <fullName evidence="6">Ribosomal RNA large subunit methyltransferase F</fullName>
        <ecNumber evidence="6">2.1.1.181</ecNumber>
    </recommendedName>
    <alternativeName>
        <fullName evidence="6">23S rRNA mA1618 methyltransferase</fullName>
    </alternativeName>
    <alternativeName>
        <fullName evidence="6">rRNA adenine N-6-methyltransferase</fullName>
    </alternativeName>
</protein>
<accession>A0A7Z2T2H9</accession>
<dbReference type="PIRSF" id="PIRSF029038">
    <property type="entry name" value="Mtase_YbiN_prd"/>
    <property type="match status" value="1"/>
</dbReference>
<dbReference type="EC" id="2.1.1.181" evidence="6"/>
<dbReference type="GO" id="GO:0052907">
    <property type="term" value="F:23S rRNA (adenine(1618)-N(6))-methyltransferase activity"/>
    <property type="evidence" value="ECO:0007669"/>
    <property type="project" value="UniProtKB-EC"/>
</dbReference>
<dbReference type="CDD" id="cd02440">
    <property type="entry name" value="AdoMet_MTases"/>
    <property type="match status" value="1"/>
</dbReference>
<keyword evidence="9" id="KW-1185">Reference proteome</keyword>
<keyword evidence="2 6" id="KW-0698">rRNA processing</keyword>
<comment type="catalytic activity">
    <reaction evidence="6">
        <text>adenosine(1618) in 23S rRNA + S-adenosyl-L-methionine = N(6)-methyladenosine(1618) in 23S rRNA + S-adenosyl-L-homocysteine + H(+)</text>
        <dbReference type="Rhea" id="RHEA:16497"/>
        <dbReference type="Rhea" id="RHEA-COMP:10229"/>
        <dbReference type="Rhea" id="RHEA-COMP:10231"/>
        <dbReference type="ChEBI" id="CHEBI:15378"/>
        <dbReference type="ChEBI" id="CHEBI:57856"/>
        <dbReference type="ChEBI" id="CHEBI:59789"/>
        <dbReference type="ChEBI" id="CHEBI:74411"/>
        <dbReference type="ChEBI" id="CHEBI:74449"/>
        <dbReference type="EC" id="2.1.1.181"/>
    </reaction>
</comment>
<evidence type="ECO:0000256" key="1">
    <source>
        <dbReference type="ARBA" id="ARBA00022490"/>
    </source>
</evidence>